<reference evidence="5 6" key="1">
    <citation type="submission" date="2014-04" db="EMBL/GenBank/DDBJ databases">
        <title>Transcriptional profiles of Haloferax mediterranei on the basis of nitrogen availability.</title>
        <authorList>
            <person name="Bautista V."/>
        </authorList>
    </citation>
    <scope>NUCLEOTIDE SEQUENCE [LARGE SCALE GENOMIC DNA]</scope>
    <source>
        <strain evidence="6">ATCC 33500 / DSM 1411 / JCM 8866 / NBRC 14739 / NCIMB 2177 / R-4</strain>
    </source>
</reference>
<dbReference type="GO" id="GO:0008168">
    <property type="term" value="F:methyltransferase activity"/>
    <property type="evidence" value="ECO:0007669"/>
    <property type="project" value="UniProtKB-KW"/>
</dbReference>
<dbReference type="CDD" id="cd02440">
    <property type="entry name" value="AdoMet_MTases"/>
    <property type="match status" value="1"/>
</dbReference>
<evidence type="ECO:0000256" key="3">
    <source>
        <dbReference type="ARBA" id="ARBA00022691"/>
    </source>
</evidence>
<dbReference type="InterPro" id="IPR041698">
    <property type="entry name" value="Methyltransf_25"/>
</dbReference>
<keyword evidence="3" id="KW-0949">S-adenosyl-L-methionine</keyword>
<dbReference type="PANTHER" id="PTHR43464:SF19">
    <property type="entry name" value="UBIQUINONE BIOSYNTHESIS O-METHYLTRANSFERASE, MITOCHONDRIAL"/>
    <property type="match status" value="1"/>
</dbReference>
<dbReference type="GO" id="GO:0032259">
    <property type="term" value="P:methylation"/>
    <property type="evidence" value="ECO:0007669"/>
    <property type="project" value="UniProtKB-KW"/>
</dbReference>
<name>A0A059TS85_HALMT</name>
<evidence type="ECO:0000259" key="4">
    <source>
        <dbReference type="Pfam" id="PF13649"/>
    </source>
</evidence>
<evidence type="ECO:0000256" key="1">
    <source>
        <dbReference type="ARBA" id="ARBA00022603"/>
    </source>
</evidence>
<dbReference type="Proteomes" id="UP000027075">
    <property type="component" value="Chromosome"/>
</dbReference>
<sequence>MPDDALGLAMLDRFRGCLRAPCVYRDGAEVGDANNYEHYLVPSEEWPESKWEFLDSLRTPVLDVGCGAGQHALAVQERGDVVAFDVSPNAVRTARERGVEIAFVGDMFDPAVESGRFETILAIGTQIGLAGSLDGLADLLASFDELTTSTGELVVDSYDPNRIDPEQFFGYRPDSRPGLARRQFHVEYGDLRGPDLDFLLVSPERLREVAADAGLDVADVTYSNPESSYYRARLR</sequence>
<dbReference type="PANTHER" id="PTHR43464">
    <property type="entry name" value="METHYLTRANSFERASE"/>
    <property type="match status" value="1"/>
</dbReference>
<dbReference type="EMBL" id="CP007551">
    <property type="protein sequence ID" value="AHZ21523.1"/>
    <property type="molecule type" value="Genomic_DNA"/>
</dbReference>
<keyword evidence="1" id="KW-0489">Methyltransferase</keyword>
<dbReference type="InterPro" id="IPR029063">
    <property type="entry name" value="SAM-dependent_MTases_sf"/>
</dbReference>
<feature type="domain" description="Methyltransferase" evidence="4">
    <location>
        <begin position="61"/>
        <end position="127"/>
    </location>
</feature>
<dbReference type="SUPFAM" id="SSF53335">
    <property type="entry name" value="S-adenosyl-L-methionine-dependent methyltransferases"/>
    <property type="match status" value="1"/>
</dbReference>
<protein>
    <recommendedName>
        <fullName evidence="4">Methyltransferase domain-containing protein</fullName>
    </recommendedName>
</protein>
<gene>
    <name evidence="5" type="ORF">BM92_02130</name>
</gene>
<dbReference type="RefSeq" id="WP_049964066.1">
    <property type="nucleotide sequence ID" value="NZ_CP007551.1"/>
</dbReference>
<dbReference type="Gene3D" id="3.40.50.150">
    <property type="entry name" value="Vaccinia Virus protein VP39"/>
    <property type="match status" value="1"/>
</dbReference>
<evidence type="ECO:0000256" key="2">
    <source>
        <dbReference type="ARBA" id="ARBA00022679"/>
    </source>
</evidence>
<dbReference type="Pfam" id="PF13649">
    <property type="entry name" value="Methyltransf_25"/>
    <property type="match status" value="1"/>
</dbReference>
<evidence type="ECO:0000313" key="6">
    <source>
        <dbReference type="Proteomes" id="UP000027075"/>
    </source>
</evidence>
<proteinExistence type="predicted"/>
<keyword evidence="2" id="KW-0808">Transferase</keyword>
<organism evidence="5 6">
    <name type="scientific">Haloferax mediterranei (strain ATCC 33500 / DSM 1411 / JCM 8866 / NBRC 14739 / NCIMB 2177 / R-4)</name>
    <name type="common">Halobacterium mediterranei</name>
    <dbReference type="NCBI Taxonomy" id="523841"/>
    <lineage>
        <taxon>Archaea</taxon>
        <taxon>Methanobacteriati</taxon>
        <taxon>Methanobacteriota</taxon>
        <taxon>Stenosarchaea group</taxon>
        <taxon>Halobacteria</taxon>
        <taxon>Halobacteriales</taxon>
        <taxon>Haloferacaceae</taxon>
        <taxon>Haloferax</taxon>
    </lineage>
</organism>
<dbReference type="AlphaFoldDB" id="A0A059TS85"/>
<accession>A0A059TS85</accession>
<evidence type="ECO:0000313" key="5">
    <source>
        <dbReference type="EMBL" id="AHZ21523.1"/>
    </source>
</evidence>